<sequence>MPERPRPAQVWLHAGFHKTGTTALQSRLEENRAALSARFHLATLRTDPDLRQVTEAARRHSETGDALDLAVFRAMATGWLASLPITRGQSILISSEDFAGHMPGMRGLRDYGAAIPLAQAFHAAVGDAFGKGTACTFVYTTRAADPWLASLHAQQARHAHLTLDRDDFANAFRPAADLGGVVARIATAVAPAPVHRIALEDAAAHRLGPAGALLALCGCAAADLDRLQPPVRTNPALSPDLVAAFVALNRAGLPRDILRARKDALLQNSPAATAPQFPVSAAGETR</sequence>
<evidence type="ECO:0000313" key="2">
    <source>
        <dbReference type="Proteomes" id="UP000309450"/>
    </source>
</evidence>
<comment type="caution">
    <text evidence="1">The sequence shown here is derived from an EMBL/GenBank/DDBJ whole genome shotgun (WGS) entry which is preliminary data.</text>
</comment>
<reference evidence="1 2" key="1">
    <citation type="submission" date="2019-04" db="EMBL/GenBank/DDBJ databases">
        <title>Draft genome sequence of Gemmobacter aestuarii sp. nov.</title>
        <authorList>
            <person name="Hameed A."/>
            <person name="Lin S.-Y."/>
            <person name="Shahina M."/>
            <person name="Lai W.-A."/>
            <person name="Young C.-C."/>
        </authorList>
    </citation>
    <scope>NUCLEOTIDE SEQUENCE [LARGE SCALE GENOMIC DNA]</scope>
    <source>
        <strain evidence="1 2">CC-PW-75</strain>
    </source>
</reference>
<dbReference type="OrthoDB" id="7705857at2"/>
<proteinExistence type="predicted"/>
<dbReference type="Proteomes" id="UP000309450">
    <property type="component" value="Unassembled WGS sequence"/>
</dbReference>
<organism evidence="1 2">
    <name type="scientific">Aliigemmobacter aestuarii</name>
    <dbReference type="NCBI Taxonomy" id="1445661"/>
    <lineage>
        <taxon>Bacteria</taxon>
        <taxon>Pseudomonadati</taxon>
        <taxon>Pseudomonadota</taxon>
        <taxon>Alphaproteobacteria</taxon>
        <taxon>Rhodobacterales</taxon>
        <taxon>Paracoccaceae</taxon>
        <taxon>Aliigemmobacter</taxon>
    </lineage>
</organism>
<protein>
    <recommendedName>
        <fullName evidence="3">Sulfotransferase family protein</fullName>
    </recommendedName>
</protein>
<dbReference type="SUPFAM" id="SSF52540">
    <property type="entry name" value="P-loop containing nucleoside triphosphate hydrolases"/>
    <property type="match status" value="1"/>
</dbReference>
<dbReference type="RefSeq" id="WP_136393548.1">
    <property type="nucleotide sequence ID" value="NZ_SSND01000001.1"/>
</dbReference>
<dbReference type="AlphaFoldDB" id="A0A4S3MSU4"/>
<evidence type="ECO:0000313" key="1">
    <source>
        <dbReference type="EMBL" id="THD85173.1"/>
    </source>
</evidence>
<dbReference type="Gene3D" id="3.40.50.300">
    <property type="entry name" value="P-loop containing nucleotide triphosphate hydrolases"/>
    <property type="match status" value="1"/>
</dbReference>
<evidence type="ECO:0008006" key="3">
    <source>
        <dbReference type="Google" id="ProtNLM"/>
    </source>
</evidence>
<accession>A0A4S3MSU4</accession>
<keyword evidence="2" id="KW-1185">Reference proteome</keyword>
<gene>
    <name evidence="1" type="ORF">E7811_05530</name>
</gene>
<name>A0A4S3MSU4_9RHOB</name>
<dbReference type="InterPro" id="IPR027417">
    <property type="entry name" value="P-loop_NTPase"/>
</dbReference>
<dbReference type="EMBL" id="SSND01000001">
    <property type="protein sequence ID" value="THD85173.1"/>
    <property type="molecule type" value="Genomic_DNA"/>
</dbReference>